<dbReference type="PANTHER" id="PTHR33304">
    <property type="match status" value="1"/>
</dbReference>
<reference evidence="7 8" key="1">
    <citation type="submission" date="2023-01" db="EMBL/GenBank/DDBJ databases">
        <authorList>
            <person name="Kreplak J."/>
        </authorList>
    </citation>
    <scope>NUCLEOTIDE SEQUENCE [LARGE SCALE GENOMIC DNA]</scope>
</reference>
<sequence>MESVCLKCGDVGFIEAIVFCNKCEACALHRYCLDGPVIFTDEVLWFCEDCEPEQISQKTKPASLANNALQTRRKLKHCVKRLKERNQQHKKKINEKPKNGKVNSGMHNIGHEQETETKNECEPVPSIAPNTNVVPKSIQVTSTDDLIPLEVHVDAQPIVEPMWRGNLLFCDKSKTISTVNGLLAHLSSLASPKVLEEADLFPEVLSADLLPRSSVWPNSFKKEGPTDKSIALYFFPVNERSSISAFDKLVGDIIRTEEAIRVVTENAVLLIFPSTLLPIQHQRFQSKHYLWGVFKKKQPSLETNDAVC</sequence>
<keyword evidence="1" id="KW-0479">Metal-binding</keyword>
<dbReference type="Gene3D" id="3.30.40.10">
    <property type="entry name" value="Zinc/RING finger domain, C3HC4 (zinc finger)"/>
    <property type="match status" value="1"/>
</dbReference>
<dbReference type="InterPro" id="IPR049914">
    <property type="entry name" value="PHD1-3/5-6"/>
</dbReference>
<dbReference type="PROSITE" id="PS01359">
    <property type="entry name" value="ZF_PHD_1"/>
    <property type="match status" value="1"/>
</dbReference>
<dbReference type="AlphaFoldDB" id="A0AAV1A1R8"/>
<evidence type="ECO:0000259" key="6">
    <source>
        <dbReference type="Pfam" id="PF23121"/>
    </source>
</evidence>
<evidence type="ECO:0000313" key="8">
    <source>
        <dbReference type="Proteomes" id="UP001157006"/>
    </source>
</evidence>
<gene>
    <name evidence="7" type="ORF">VFH_III130280</name>
</gene>
<accession>A0AAV1A1R8</accession>
<dbReference type="GO" id="GO:0034244">
    <property type="term" value="P:negative regulation of transcription elongation by RNA polymerase II"/>
    <property type="evidence" value="ECO:0007669"/>
    <property type="project" value="InterPro"/>
</dbReference>
<protein>
    <recommendedName>
        <fullName evidence="6">AIPP2-like SPOC-like domain-containing protein</fullName>
    </recommendedName>
</protein>
<dbReference type="InterPro" id="IPR056280">
    <property type="entry name" value="AIPP2-like_SPOC"/>
</dbReference>
<proteinExistence type="predicted"/>
<keyword evidence="2" id="KW-0863">Zinc-finger</keyword>
<dbReference type="PANTHER" id="PTHR33304:SF18">
    <property type="entry name" value="CHROMATIN REGULATOR PHD FAMILY-RELATED"/>
    <property type="match status" value="1"/>
</dbReference>
<dbReference type="SUPFAM" id="SSF57903">
    <property type="entry name" value="FYVE/PHD zinc finger"/>
    <property type="match status" value="1"/>
</dbReference>
<dbReference type="Pfam" id="PF23121">
    <property type="entry name" value="SPOC_AIPP2"/>
    <property type="match status" value="1"/>
</dbReference>
<dbReference type="GO" id="GO:0008270">
    <property type="term" value="F:zinc ion binding"/>
    <property type="evidence" value="ECO:0007669"/>
    <property type="project" value="UniProtKB-KW"/>
</dbReference>
<keyword evidence="8" id="KW-1185">Reference proteome</keyword>
<dbReference type="EMBL" id="OX451738">
    <property type="protein sequence ID" value="CAI8604376.1"/>
    <property type="molecule type" value="Genomic_DNA"/>
</dbReference>
<name>A0AAV1A1R8_VICFA</name>
<dbReference type="GO" id="GO:0140566">
    <property type="term" value="F:histone reader activity"/>
    <property type="evidence" value="ECO:0007669"/>
    <property type="project" value="InterPro"/>
</dbReference>
<evidence type="ECO:0000256" key="4">
    <source>
        <dbReference type="ARBA" id="ARBA00023015"/>
    </source>
</evidence>
<dbReference type="InterPro" id="IPR019786">
    <property type="entry name" value="Zinc_finger_PHD-type_CS"/>
</dbReference>
<evidence type="ECO:0000256" key="1">
    <source>
        <dbReference type="ARBA" id="ARBA00022723"/>
    </source>
</evidence>
<dbReference type="Proteomes" id="UP001157006">
    <property type="component" value="Chromosome 3"/>
</dbReference>
<keyword evidence="3" id="KW-0862">Zinc</keyword>
<evidence type="ECO:0000256" key="5">
    <source>
        <dbReference type="ARBA" id="ARBA00023163"/>
    </source>
</evidence>
<feature type="domain" description="AIPP2-like SPOC-like" evidence="6">
    <location>
        <begin position="163"/>
        <end position="294"/>
    </location>
</feature>
<evidence type="ECO:0000256" key="3">
    <source>
        <dbReference type="ARBA" id="ARBA00022833"/>
    </source>
</evidence>
<evidence type="ECO:0000313" key="7">
    <source>
        <dbReference type="EMBL" id="CAI8604376.1"/>
    </source>
</evidence>
<keyword evidence="5" id="KW-0804">Transcription</keyword>
<dbReference type="InterPro" id="IPR013083">
    <property type="entry name" value="Znf_RING/FYVE/PHD"/>
</dbReference>
<organism evidence="7 8">
    <name type="scientific">Vicia faba</name>
    <name type="common">Broad bean</name>
    <name type="synonym">Faba vulgaris</name>
    <dbReference type="NCBI Taxonomy" id="3906"/>
    <lineage>
        <taxon>Eukaryota</taxon>
        <taxon>Viridiplantae</taxon>
        <taxon>Streptophyta</taxon>
        <taxon>Embryophyta</taxon>
        <taxon>Tracheophyta</taxon>
        <taxon>Spermatophyta</taxon>
        <taxon>Magnoliopsida</taxon>
        <taxon>eudicotyledons</taxon>
        <taxon>Gunneridae</taxon>
        <taxon>Pentapetalae</taxon>
        <taxon>rosids</taxon>
        <taxon>fabids</taxon>
        <taxon>Fabales</taxon>
        <taxon>Fabaceae</taxon>
        <taxon>Papilionoideae</taxon>
        <taxon>50 kb inversion clade</taxon>
        <taxon>NPAAA clade</taxon>
        <taxon>Hologalegina</taxon>
        <taxon>IRL clade</taxon>
        <taxon>Fabeae</taxon>
        <taxon>Vicia</taxon>
    </lineage>
</organism>
<evidence type="ECO:0000256" key="2">
    <source>
        <dbReference type="ARBA" id="ARBA00022771"/>
    </source>
</evidence>
<keyword evidence="4" id="KW-0805">Transcription regulation</keyword>
<dbReference type="InterPro" id="IPR011011">
    <property type="entry name" value="Znf_FYVE_PHD"/>
</dbReference>